<name>W5TEY2_9NOCA</name>
<dbReference type="InterPro" id="IPR003692">
    <property type="entry name" value="Hydantoinase_B"/>
</dbReference>
<dbReference type="InterPro" id="IPR045079">
    <property type="entry name" value="Oxoprolinase-like"/>
</dbReference>
<dbReference type="PATRIC" id="fig|1415166.3.peg.2841"/>
<dbReference type="GO" id="GO:0006749">
    <property type="term" value="P:glutathione metabolic process"/>
    <property type="evidence" value="ECO:0007669"/>
    <property type="project" value="TreeGrafter"/>
</dbReference>
<dbReference type="HOGENOM" id="CLU_020413_1_0_11"/>
<organism evidence="2 3">
    <name type="scientific">Nocardia nova SH22a</name>
    <dbReference type="NCBI Taxonomy" id="1415166"/>
    <lineage>
        <taxon>Bacteria</taxon>
        <taxon>Bacillati</taxon>
        <taxon>Actinomycetota</taxon>
        <taxon>Actinomycetes</taxon>
        <taxon>Mycobacteriales</taxon>
        <taxon>Nocardiaceae</taxon>
        <taxon>Nocardia</taxon>
    </lineage>
</organism>
<dbReference type="STRING" id="1415166.NONO_c27710"/>
<dbReference type="EMBL" id="CP006850">
    <property type="protein sequence ID" value="AHH17563.1"/>
    <property type="molecule type" value="Genomic_DNA"/>
</dbReference>
<dbReference type="GO" id="GO:0017168">
    <property type="term" value="F:5-oxoprolinase (ATP-hydrolyzing) activity"/>
    <property type="evidence" value="ECO:0007669"/>
    <property type="project" value="TreeGrafter"/>
</dbReference>
<protein>
    <submittedName>
        <fullName evidence="2">Hydantoin utilization protein B</fullName>
    </submittedName>
</protein>
<dbReference type="AlphaFoldDB" id="W5TEY2"/>
<dbReference type="RefSeq" id="WP_025349031.1">
    <property type="nucleotide sequence ID" value="NZ_CP006850.1"/>
</dbReference>
<dbReference type="PANTHER" id="PTHR11365:SF23">
    <property type="entry name" value="HYPOTHETICAL 5-OXOPROLINASE (EUROFUNG)-RELATED"/>
    <property type="match status" value="1"/>
</dbReference>
<feature type="domain" description="Hydantoinase B/oxoprolinase" evidence="1">
    <location>
        <begin position="23"/>
        <end position="588"/>
    </location>
</feature>
<keyword evidence="3" id="KW-1185">Reference proteome</keyword>
<evidence type="ECO:0000259" key="1">
    <source>
        <dbReference type="Pfam" id="PF02538"/>
    </source>
</evidence>
<dbReference type="eggNOG" id="COG0146">
    <property type="taxonomic scope" value="Bacteria"/>
</dbReference>
<proteinExistence type="predicted"/>
<accession>W5TEY2</accession>
<reference evidence="2 3" key="1">
    <citation type="journal article" date="2014" name="Appl. Environ. Microbiol.">
        <title>Insights into the Microbial Degradation of Rubber and Gutta-Percha by Analysis of the Complete Genome of Nocardia nova SH22a.</title>
        <authorList>
            <person name="Luo Q."/>
            <person name="Hiessl S."/>
            <person name="Poehlein A."/>
            <person name="Daniel R."/>
            <person name="Steinbuchel A."/>
        </authorList>
    </citation>
    <scope>NUCLEOTIDE SEQUENCE [LARGE SCALE GENOMIC DNA]</scope>
    <source>
        <strain evidence="2">SH22a</strain>
    </source>
</reference>
<dbReference type="KEGG" id="nno:NONO_c27710"/>
<evidence type="ECO:0000313" key="3">
    <source>
        <dbReference type="Proteomes" id="UP000019150"/>
    </source>
</evidence>
<dbReference type="Proteomes" id="UP000019150">
    <property type="component" value="Chromosome"/>
</dbReference>
<evidence type="ECO:0000313" key="2">
    <source>
        <dbReference type="EMBL" id="AHH17563.1"/>
    </source>
</evidence>
<dbReference type="OrthoDB" id="102473at2"/>
<gene>
    <name evidence="2" type="primary">hyuB1</name>
    <name evidence="2" type="ORF">NONO_c27710</name>
</gene>
<dbReference type="Pfam" id="PF02538">
    <property type="entry name" value="Hydantoinase_B"/>
    <property type="match status" value="1"/>
</dbReference>
<dbReference type="GO" id="GO:0005829">
    <property type="term" value="C:cytosol"/>
    <property type="evidence" value="ECO:0007669"/>
    <property type="project" value="TreeGrafter"/>
</dbReference>
<dbReference type="PANTHER" id="PTHR11365">
    <property type="entry name" value="5-OXOPROLINASE RELATED"/>
    <property type="match status" value="1"/>
</dbReference>
<sequence>MTIDVHSDVLMTARSVRGEYDLDLITAEAIRAGLIEVTRHMRDSLVRSAYSNTIRDILDFGVAIHHVGAEGSEMSAITEGCCHFAFTHQHMTNMVMDEWGYDNLGPGDTIFCNDSWRGAIHFPDVNLFRPIFWKDEPIFVLTDATHIMDIGGPVPGGFNAAATTHFEEGLRFPPILITSAGKPVRSTINLILENTRTPFENLGDIRALFGTLKIGEDRLLGLVRRYGIEAVRAGARYTLDLAERRMRRAIEQIPDGVWEGEDFIDDDAVDFDEPLKLAASVRKEGDSIEIDFSGSSRQPLGALMTCWEDVNRCLVGPKVMLDPRHPMNAGAMRPFHVLAPAGSVMMGLPPASQSMHTDVAMHAANLTMDIFGRMGAARKIASDSASTHVHVIAGVDTRPGREGSPWAAALGLGGSWGGTDSNDGISFNPSSIFNITDNNIEMLERDNPMMIRGRNLLMDAAAAGEFRSGFANTLIMEVTSDMTQATILLDAGRFPRPGLASGGSGMTSYLYRVKPQPGNVIRQRDGIIPLSDLEPLAGKVDADGAPDSGGGQWCADTELQTLKLTGLPLRKGDILYLICATGGGYGDPLERDPERVRADVWNERISPEFARDAYGVVITDGEVDAAATTELRAGYRAGGWTVPVAGPRRWPRTWEEMT</sequence>